<dbReference type="EMBL" id="PUIQ01000030">
    <property type="protein sequence ID" value="PQP15529.1"/>
    <property type="molecule type" value="Genomic_DNA"/>
</dbReference>
<reference evidence="1 2" key="1">
    <citation type="submission" date="2018-02" db="EMBL/GenBank/DDBJ databases">
        <title>Draft genome sequencing of Burkholderia cepacia Y14-15.</title>
        <authorList>
            <person name="Zheng B.-X."/>
        </authorList>
    </citation>
    <scope>NUCLEOTIDE SEQUENCE [LARGE SCALE GENOMIC DNA]</scope>
    <source>
        <strain evidence="1 2">Y14-15</strain>
    </source>
</reference>
<dbReference type="AlphaFoldDB" id="A0A2S8ILH4"/>
<gene>
    <name evidence="1" type="ORF">C5615_22910</name>
</gene>
<organism evidence="1 2">
    <name type="scientific">Burkholderia cepacia</name>
    <name type="common">Pseudomonas cepacia</name>
    <dbReference type="NCBI Taxonomy" id="292"/>
    <lineage>
        <taxon>Bacteria</taxon>
        <taxon>Pseudomonadati</taxon>
        <taxon>Pseudomonadota</taxon>
        <taxon>Betaproteobacteria</taxon>
        <taxon>Burkholderiales</taxon>
        <taxon>Burkholderiaceae</taxon>
        <taxon>Burkholderia</taxon>
        <taxon>Burkholderia cepacia complex</taxon>
    </lineage>
</organism>
<evidence type="ECO:0000313" key="1">
    <source>
        <dbReference type="EMBL" id="PQP15529.1"/>
    </source>
</evidence>
<evidence type="ECO:0000313" key="2">
    <source>
        <dbReference type="Proteomes" id="UP000238206"/>
    </source>
</evidence>
<sequence length="338" mass="36248">MDYPKSVPGVGLVDGKFVDENPGAGQVGSLIPSKWGNDLTDEVLNVLREAGINPDEATTTQLRDAVLAIAQRSVSGSIASQVEAESGKDNTKLMTPLRVAQATAKKQDALGYTPVQQGTGIGQGPNIVKLGWAKDGSGVLVTVDNTDFGAIALAKQVVGYATQQWVQGYAVSIAAPRMQDRPVVGRDGWQADFALQNRRQGQNVTTYLRARDGGGLEIINNAYNSVPWNISDGGETWQSGNLHVGGSTLQTDGNLLCSFRGAWLNSILDDLYARSENRAVAGARVQWDSGVAEWGIMDIGINIPAHTIDIPAPWVMMGMRKEANNTRCYLRGVVLRNQ</sequence>
<name>A0A2S8ILH4_BURCE</name>
<dbReference type="Proteomes" id="UP000238206">
    <property type="component" value="Unassembled WGS sequence"/>
</dbReference>
<evidence type="ECO:0008006" key="3">
    <source>
        <dbReference type="Google" id="ProtNLM"/>
    </source>
</evidence>
<protein>
    <recommendedName>
        <fullName evidence="3">Phage tail protein</fullName>
    </recommendedName>
</protein>
<accession>A0A2S8ILH4</accession>
<dbReference type="RefSeq" id="WP_105392079.1">
    <property type="nucleotide sequence ID" value="NZ_PUIQ01000030.1"/>
</dbReference>
<comment type="caution">
    <text evidence="1">The sequence shown here is derived from an EMBL/GenBank/DDBJ whole genome shotgun (WGS) entry which is preliminary data.</text>
</comment>
<proteinExistence type="predicted"/>